<evidence type="ECO:0000313" key="9">
    <source>
        <dbReference type="EnsemblPlants" id="Kaladp0809s0092.1.v1.1"/>
    </source>
</evidence>
<comment type="catalytic activity">
    <reaction evidence="7">
        <text>sn-glycerol 1-phosphate + H2O = glycerol + phosphate</text>
        <dbReference type="Rhea" id="RHEA:46084"/>
        <dbReference type="ChEBI" id="CHEBI:15377"/>
        <dbReference type="ChEBI" id="CHEBI:17754"/>
        <dbReference type="ChEBI" id="CHEBI:43474"/>
        <dbReference type="ChEBI" id="CHEBI:57685"/>
        <dbReference type="EC" id="3.1.3.21"/>
    </reaction>
</comment>
<proteinExistence type="inferred from homology"/>
<dbReference type="FunFam" id="3.40.50.1000:FF:000055">
    <property type="entry name" value="Haloacid dehalogenase-like hydrolase family protein"/>
    <property type="match status" value="1"/>
</dbReference>
<dbReference type="SFLD" id="SFLDG01135">
    <property type="entry name" value="C1.5.6:_HAD__Beta-PGM__Phospha"/>
    <property type="match status" value="1"/>
</dbReference>
<dbReference type="EC" id="3.1.3.21" evidence="5"/>
<dbReference type="InterPro" id="IPR036412">
    <property type="entry name" value="HAD-like_sf"/>
</dbReference>
<evidence type="ECO:0000256" key="5">
    <source>
        <dbReference type="ARBA" id="ARBA00038981"/>
    </source>
</evidence>
<keyword evidence="10" id="KW-1185">Reference proteome</keyword>
<dbReference type="SFLD" id="SFLDS00003">
    <property type="entry name" value="Haloacid_Dehalogenase"/>
    <property type="match status" value="1"/>
</dbReference>
<dbReference type="InterPro" id="IPR006439">
    <property type="entry name" value="HAD-SF_hydro_IA"/>
</dbReference>
<accession>A0A7N0VH98</accession>
<dbReference type="SFLD" id="SFLDG01129">
    <property type="entry name" value="C1.5:_HAD__Beta-PGM__Phosphata"/>
    <property type="match status" value="1"/>
</dbReference>
<dbReference type="InterPro" id="IPR023198">
    <property type="entry name" value="PGP-like_dom2"/>
</dbReference>
<reference evidence="9" key="1">
    <citation type="submission" date="2021-01" db="UniProtKB">
        <authorList>
            <consortium name="EnsemblPlants"/>
        </authorList>
    </citation>
    <scope>IDENTIFICATION</scope>
</reference>
<dbReference type="NCBIfam" id="TIGR01509">
    <property type="entry name" value="HAD-SF-IA-v3"/>
    <property type="match status" value="1"/>
</dbReference>
<sequence length="239" mass="26553">MGSEGVLRRPQITHVIFDMDGLLLDTEKYCNEAQKMILARYNKQFDWSVKVKMLGKKSIEAAMVFVEESGVADKLTAQGFLAERESMLRQMFPYTEAMPGARGLVKHFYKNGVPICVATGSHKSHFELKTKRHADMFSLMHHFVLADDPEVKQGKPSPEIFLVAAKRFENGPVDPSKVLVFEDSPAGVLAAKSAGMSVVMVPDPRLDPAYAEAADQVISSLRDFKPSEWGLPEFSGETN</sequence>
<evidence type="ECO:0000256" key="7">
    <source>
        <dbReference type="ARBA" id="ARBA00049369"/>
    </source>
</evidence>
<comment type="similarity">
    <text evidence="8">Belongs to the HAD-like hydrolase superfamily. DOG/GPP family.</text>
</comment>
<comment type="cofactor">
    <cofactor evidence="1">
        <name>Mg(2+)</name>
        <dbReference type="ChEBI" id="CHEBI:18420"/>
    </cofactor>
</comment>
<evidence type="ECO:0000256" key="2">
    <source>
        <dbReference type="ARBA" id="ARBA00022723"/>
    </source>
</evidence>
<protein>
    <recommendedName>
        <fullName evidence="5">glycerol-1-phosphatase</fullName>
        <ecNumber evidence="5">3.1.3.21</ecNumber>
    </recommendedName>
</protein>
<dbReference type="InterPro" id="IPR023214">
    <property type="entry name" value="HAD_sf"/>
</dbReference>
<dbReference type="EnsemblPlants" id="Kaladp0809s0092.1.v1.1">
    <property type="protein sequence ID" value="Kaladp0809s0092.1.v1.1"/>
    <property type="gene ID" value="Kaladp0809s0092.v1.1"/>
</dbReference>
<dbReference type="PANTHER" id="PTHR18901:SF38">
    <property type="entry name" value="PSEUDOURIDINE-5'-PHOSPHATASE"/>
    <property type="match status" value="1"/>
</dbReference>
<dbReference type="Pfam" id="PF00702">
    <property type="entry name" value="Hydrolase"/>
    <property type="match status" value="1"/>
</dbReference>
<dbReference type="OMA" id="CPKMPGA"/>
<keyword evidence="4" id="KW-0460">Magnesium</keyword>
<evidence type="ECO:0000256" key="8">
    <source>
        <dbReference type="ARBA" id="ARBA00061496"/>
    </source>
</evidence>
<name>A0A7N0VH98_KALFE</name>
<evidence type="ECO:0000256" key="4">
    <source>
        <dbReference type="ARBA" id="ARBA00022842"/>
    </source>
</evidence>
<evidence type="ECO:0000313" key="10">
    <source>
        <dbReference type="Proteomes" id="UP000594263"/>
    </source>
</evidence>
<dbReference type="PANTHER" id="PTHR18901">
    <property type="entry name" value="2-DEOXYGLUCOSE-6-PHOSPHATE PHOSPHATASE 2"/>
    <property type="match status" value="1"/>
</dbReference>
<dbReference type="Proteomes" id="UP000594263">
    <property type="component" value="Unplaced"/>
</dbReference>
<keyword evidence="3" id="KW-0378">Hydrolase</keyword>
<evidence type="ECO:0000256" key="1">
    <source>
        <dbReference type="ARBA" id="ARBA00001946"/>
    </source>
</evidence>
<evidence type="ECO:0000256" key="6">
    <source>
        <dbReference type="ARBA" id="ARBA00048354"/>
    </source>
</evidence>
<dbReference type="GO" id="GO:0006114">
    <property type="term" value="P:glycerol biosynthetic process"/>
    <property type="evidence" value="ECO:0007669"/>
    <property type="project" value="TreeGrafter"/>
</dbReference>
<evidence type="ECO:0000256" key="3">
    <source>
        <dbReference type="ARBA" id="ARBA00022801"/>
    </source>
</evidence>
<dbReference type="FunFam" id="1.10.150.240:FF:000001">
    <property type="entry name" value="Haloacid dehalogenase-like hydrolase domain"/>
    <property type="match status" value="1"/>
</dbReference>
<dbReference type="SUPFAM" id="SSF56784">
    <property type="entry name" value="HAD-like"/>
    <property type="match status" value="1"/>
</dbReference>
<dbReference type="AlphaFoldDB" id="A0A7N0VH98"/>
<dbReference type="GO" id="GO:0046872">
    <property type="term" value="F:metal ion binding"/>
    <property type="evidence" value="ECO:0007669"/>
    <property type="project" value="UniProtKB-KW"/>
</dbReference>
<dbReference type="GO" id="GO:0043136">
    <property type="term" value="F:sn-glycerol 3-phosphatase activity"/>
    <property type="evidence" value="ECO:0007669"/>
    <property type="project" value="TreeGrafter"/>
</dbReference>
<dbReference type="Gene3D" id="1.10.150.240">
    <property type="entry name" value="Putative phosphatase, domain 2"/>
    <property type="match status" value="1"/>
</dbReference>
<organism evidence="9 10">
    <name type="scientific">Kalanchoe fedtschenkoi</name>
    <name type="common">Lavender scallops</name>
    <name type="synonym">South American air plant</name>
    <dbReference type="NCBI Taxonomy" id="63787"/>
    <lineage>
        <taxon>Eukaryota</taxon>
        <taxon>Viridiplantae</taxon>
        <taxon>Streptophyta</taxon>
        <taxon>Embryophyta</taxon>
        <taxon>Tracheophyta</taxon>
        <taxon>Spermatophyta</taxon>
        <taxon>Magnoliopsida</taxon>
        <taxon>eudicotyledons</taxon>
        <taxon>Gunneridae</taxon>
        <taxon>Pentapetalae</taxon>
        <taxon>Saxifragales</taxon>
        <taxon>Crassulaceae</taxon>
        <taxon>Kalanchoe</taxon>
    </lineage>
</organism>
<dbReference type="Gramene" id="Kaladp0809s0092.1.v1.1">
    <property type="protein sequence ID" value="Kaladp0809s0092.1.v1.1"/>
    <property type="gene ID" value="Kaladp0809s0092.v1.1"/>
</dbReference>
<keyword evidence="2" id="KW-0479">Metal-binding</keyword>
<dbReference type="Gene3D" id="3.40.50.1000">
    <property type="entry name" value="HAD superfamily/HAD-like"/>
    <property type="match status" value="1"/>
</dbReference>
<comment type="catalytic activity">
    <reaction evidence="6">
        <text>sn-glycerol 3-phosphate + H2O = glycerol + phosphate</text>
        <dbReference type="Rhea" id="RHEA:66372"/>
        <dbReference type="ChEBI" id="CHEBI:15377"/>
        <dbReference type="ChEBI" id="CHEBI:17754"/>
        <dbReference type="ChEBI" id="CHEBI:43474"/>
        <dbReference type="ChEBI" id="CHEBI:57597"/>
        <dbReference type="EC" id="3.1.3.21"/>
    </reaction>
</comment>